<dbReference type="InterPro" id="IPR023214">
    <property type="entry name" value="HAD_sf"/>
</dbReference>
<name>A0A1Y5PXL4_9SPHN</name>
<reference evidence="1" key="1">
    <citation type="submission" date="2016-03" db="EMBL/GenBank/DDBJ databases">
        <authorList>
            <person name="Ploux O."/>
        </authorList>
    </citation>
    <scope>NUCLEOTIDE SEQUENCE</scope>
    <source>
        <strain evidence="1">UC10</strain>
    </source>
</reference>
<dbReference type="Gene3D" id="1.10.150.450">
    <property type="match status" value="1"/>
</dbReference>
<gene>
    <name evidence="1" type="ORF">SPPYR_3653</name>
</gene>
<protein>
    <submittedName>
        <fullName evidence="1">Pyrimidine 5-nucleotidase</fullName>
    </submittedName>
</protein>
<dbReference type="Pfam" id="PF00702">
    <property type="entry name" value="Hydrolase"/>
    <property type="match status" value="1"/>
</dbReference>
<dbReference type="InterPro" id="IPR010237">
    <property type="entry name" value="Pyr-5-nucltdase"/>
</dbReference>
<dbReference type="NCBIfam" id="TIGR01509">
    <property type="entry name" value="HAD-SF-IA-v3"/>
    <property type="match status" value="1"/>
</dbReference>
<evidence type="ECO:0000313" key="1">
    <source>
        <dbReference type="EMBL" id="SBV34768.1"/>
    </source>
</evidence>
<dbReference type="AlphaFoldDB" id="A0A1Y5PXL4"/>
<dbReference type="PANTHER" id="PTHR12725">
    <property type="entry name" value="HALOACID DEHALOGENASE-LIKE HYDROLASE"/>
    <property type="match status" value="1"/>
</dbReference>
<accession>A0A1Y5PXL4</accession>
<dbReference type="EMBL" id="LT598653">
    <property type="protein sequence ID" value="SBV34768.1"/>
    <property type="molecule type" value="Genomic_DNA"/>
</dbReference>
<proteinExistence type="predicted"/>
<dbReference type="PANTHER" id="PTHR12725:SF117">
    <property type="entry name" value="HALOACID DEHALOGENASE-LIKE HYDROLASE"/>
    <property type="match status" value="1"/>
</dbReference>
<dbReference type="PRINTS" id="PR00413">
    <property type="entry name" value="HADHALOGNASE"/>
</dbReference>
<dbReference type="SFLD" id="SFLDG01129">
    <property type="entry name" value="C1.5:_HAD__Beta-PGM__Phosphata"/>
    <property type="match status" value="1"/>
</dbReference>
<dbReference type="SFLD" id="SFLDG01132">
    <property type="entry name" value="C1.5.3:_5'-Nucleotidase_Like"/>
    <property type="match status" value="1"/>
</dbReference>
<dbReference type="NCBIfam" id="TIGR01993">
    <property type="entry name" value="Pyr-5-nucltdase"/>
    <property type="match status" value="1"/>
</dbReference>
<dbReference type="InterPro" id="IPR006439">
    <property type="entry name" value="HAD-SF_hydro_IA"/>
</dbReference>
<dbReference type="SFLD" id="SFLDS00003">
    <property type="entry name" value="Haloacid_Dehalogenase"/>
    <property type="match status" value="1"/>
</dbReference>
<dbReference type="Gene3D" id="3.40.50.1000">
    <property type="entry name" value="HAD superfamily/HAD-like"/>
    <property type="match status" value="1"/>
</dbReference>
<sequence>MPIADDAGKRRPMPAPLDHIDSWIFDLDNTLYAPSAKLFDLIDERMGAFIMRLLNVDAVEARRVQKRYFHDHGTTMAGLMRHHGVDPEDFLVDVHDIALDRLSVDPRLRAGLERLPGRKLVFTNADADYAARVLDARGIADLFDGICDIRATRYTPKPDAAAYDMMVAHLGVDPAKSLFVEDMARNLTPAKRLGMTTVWLDNGSESGHRDHLPDHVDFHATDIADWLDTLPSSWGIS</sequence>
<dbReference type="KEGG" id="sphu:SPPYR_3653"/>
<dbReference type="InterPro" id="IPR036412">
    <property type="entry name" value="HAD-like_sf"/>
</dbReference>
<organism evidence="1">
    <name type="scientific">uncultured Sphingopyxis sp</name>
    <dbReference type="NCBI Taxonomy" id="310581"/>
    <lineage>
        <taxon>Bacteria</taxon>
        <taxon>Pseudomonadati</taxon>
        <taxon>Pseudomonadota</taxon>
        <taxon>Alphaproteobacteria</taxon>
        <taxon>Sphingomonadales</taxon>
        <taxon>Sphingomonadaceae</taxon>
        <taxon>Sphingopyxis</taxon>
        <taxon>environmental samples</taxon>
    </lineage>
</organism>
<dbReference type="SUPFAM" id="SSF56784">
    <property type="entry name" value="HAD-like"/>
    <property type="match status" value="1"/>
</dbReference>